<name>A0ABS6S457_9BACT</name>
<comment type="caution">
    <text evidence="1">The sequence shown here is derived from an EMBL/GenBank/DDBJ whole genome shotgun (WGS) entry which is preliminary data.</text>
</comment>
<gene>
    <name evidence="1" type="ORF">HWQ67_18875</name>
</gene>
<reference evidence="1 2" key="1">
    <citation type="journal article" date="2020" name="J Geophys Res Biogeosci">
        <title>Magnetotaxis as an Adaptation to Enable Bacterial Shuttling of Microbial Sulfur and Sulfur Cycling Across Aquatic Oxic#Anoxic Interfaces.</title>
        <authorList>
            <person name="Li J."/>
            <person name="Liu P."/>
            <person name="Wang J."/>
            <person name="Roberts A.P."/>
            <person name="Pan Y."/>
        </authorList>
    </citation>
    <scope>NUCLEOTIDE SEQUENCE [LARGE SCALE GENOMIC DNA]</scope>
    <source>
        <strain evidence="1 2">MYR-1_YQ</strain>
    </source>
</reference>
<feature type="non-terminal residue" evidence="1">
    <location>
        <position position="208"/>
    </location>
</feature>
<evidence type="ECO:0000313" key="2">
    <source>
        <dbReference type="Proteomes" id="UP001196980"/>
    </source>
</evidence>
<sequence length="208" mass="21256">MGGELTLGTGADDGKITVTGVLHTVDTYGDAASDDLATITAGTGGQPLYIRANHTDRTIVVKSTGNIDNGGTDITLDDSTKYVHLVYDSVLTKWVVISAFPAASGGLASTDIDTSAELLAITTDETGSASGTPLLVFNQGPTINGATLTGVVDGGGATSVEIPNSDDPDTAAVGQIALDTDGWFRVYNGTVQYGVPITFTIERTITSP</sequence>
<dbReference type="RefSeq" id="WP_218254252.1">
    <property type="nucleotide sequence ID" value="NZ_JABXWD010000708.1"/>
</dbReference>
<protein>
    <submittedName>
        <fullName evidence="1">Uncharacterized protein</fullName>
    </submittedName>
</protein>
<dbReference type="Proteomes" id="UP001196980">
    <property type="component" value="Unassembled WGS sequence"/>
</dbReference>
<dbReference type="EMBL" id="JABXWD010000708">
    <property type="protein sequence ID" value="MBV6343635.1"/>
    <property type="molecule type" value="Genomic_DNA"/>
</dbReference>
<proteinExistence type="predicted"/>
<accession>A0ABS6S457</accession>
<organism evidence="1 2">
    <name type="scientific">Candidatus Magnetobacterium casense</name>
    <dbReference type="NCBI Taxonomy" id="1455061"/>
    <lineage>
        <taxon>Bacteria</taxon>
        <taxon>Pseudomonadati</taxon>
        <taxon>Nitrospirota</taxon>
        <taxon>Thermodesulfovibrionia</taxon>
        <taxon>Thermodesulfovibrionales</taxon>
        <taxon>Candidatus Magnetobacteriaceae</taxon>
        <taxon>Candidatus Magnetobacterium</taxon>
    </lineage>
</organism>
<evidence type="ECO:0000313" key="1">
    <source>
        <dbReference type="EMBL" id="MBV6343635.1"/>
    </source>
</evidence>
<keyword evidence="2" id="KW-1185">Reference proteome</keyword>